<sequence length="204" mass="24455">MSKLRHVIQTLFSIDTQIKLQIETLNKVYVNKNFIDKIKHEGFFADQISFKNSLVSIISNHTIISFCSFLEEYNKFFSPSYVEDHFSRRVNYIRKKNKPGIKRINKWKDLNDFRNVIIAHNFRKKKESFFSTEFKNYDYIIPNSNSEKNLFYDIIHLICLNIRDEFPDIILTINPKFKMTDNLNIIGEDIDNKKEIEELVKLMR</sequence>
<evidence type="ECO:0008006" key="3">
    <source>
        <dbReference type="Google" id="ProtNLM"/>
    </source>
</evidence>
<dbReference type="Proteomes" id="UP001595812">
    <property type="component" value="Unassembled WGS sequence"/>
</dbReference>
<dbReference type="RefSeq" id="WP_386099174.1">
    <property type="nucleotide sequence ID" value="NZ_JBHSAT010000004.1"/>
</dbReference>
<organism evidence="1 2">
    <name type="scientific">Winogradskyella maritima</name>
    <dbReference type="NCBI Taxonomy" id="1517766"/>
    <lineage>
        <taxon>Bacteria</taxon>
        <taxon>Pseudomonadati</taxon>
        <taxon>Bacteroidota</taxon>
        <taxon>Flavobacteriia</taxon>
        <taxon>Flavobacteriales</taxon>
        <taxon>Flavobacteriaceae</taxon>
        <taxon>Winogradskyella</taxon>
    </lineage>
</organism>
<evidence type="ECO:0000313" key="1">
    <source>
        <dbReference type="EMBL" id="MFC3877248.1"/>
    </source>
</evidence>
<dbReference type="EMBL" id="JBHSAT010000004">
    <property type="protein sequence ID" value="MFC3877248.1"/>
    <property type="molecule type" value="Genomic_DNA"/>
</dbReference>
<proteinExistence type="predicted"/>
<protein>
    <recommendedName>
        <fullName evidence="3">HEPN AbiU2-like domain-containing protein</fullName>
    </recommendedName>
</protein>
<name>A0ABV8AHA9_9FLAO</name>
<gene>
    <name evidence="1" type="ORF">ACFOSX_08395</name>
</gene>
<reference evidence="2" key="1">
    <citation type="journal article" date="2019" name="Int. J. Syst. Evol. Microbiol.">
        <title>The Global Catalogue of Microorganisms (GCM) 10K type strain sequencing project: providing services to taxonomists for standard genome sequencing and annotation.</title>
        <authorList>
            <consortium name="The Broad Institute Genomics Platform"/>
            <consortium name="The Broad Institute Genome Sequencing Center for Infectious Disease"/>
            <person name="Wu L."/>
            <person name="Ma J."/>
        </authorList>
    </citation>
    <scope>NUCLEOTIDE SEQUENCE [LARGE SCALE GENOMIC DNA]</scope>
    <source>
        <strain evidence="2">CECT 8979</strain>
    </source>
</reference>
<comment type="caution">
    <text evidence="1">The sequence shown here is derived from an EMBL/GenBank/DDBJ whole genome shotgun (WGS) entry which is preliminary data.</text>
</comment>
<keyword evidence="2" id="KW-1185">Reference proteome</keyword>
<accession>A0ABV8AHA9</accession>
<evidence type="ECO:0000313" key="2">
    <source>
        <dbReference type="Proteomes" id="UP001595812"/>
    </source>
</evidence>